<dbReference type="AlphaFoldDB" id="D9SEI2"/>
<evidence type="ECO:0000256" key="1">
    <source>
        <dbReference type="SAM" id="SignalP"/>
    </source>
</evidence>
<sequence precursor="true">MTGEVRSSYYRPMRFFLVFMLCVLPLQASWAAVAGYCGHEQGKAAQHFGHHDDEHTDFLEKNHSDKQSGKLDLGHDHCHMSSFLAVPNVFVAHTPALSSQSSLHCDERIRSSLALARPERPKWHMLA</sequence>
<organism evidence="2 3">
    <name type="scientific">Gallionella capsiferriformans (strain ES-2)</name>
    <name type="common">Gallionella ferruginea capsiferriformans (strain ES-2)</name>
    <dbReference type="NCBI Taxonomy" id="395494"/>
    <lineage>
        <taxon>Bacteria</taxon>
        <taxon>Pseudomonadati</taxon>
        <taxon>Pseudomonadota</taxon>
        <taxon>Betaproteobacteria</taxon>
        <taxon>Nitrosomonadales</taxon>
        <taxon>Gallionellaceae</taxon>
        <taxon>Gallionella</taxon>
    </lineage>
</organism>
<dbReference type="EMBL" id="CP002159">
    <property type="protein sequence ID" value="ADL54958.1"/>
    <property type="molecule type" value="Genomic_DNA"/>
</dbReference>
<name>D9SEI2_GALCS</name>
<accession>D9SEI2</accession>
<evidence type="ECO:0000313" key="3">
    <source>
        <dbReference type="Proteomes" id="UP000001235"/>
    </source>
</evidence>
<protein>
    <submittedName>
        <fullName evidence="2">Uncharacterized protein</fullName>
    </submittedName>
</protein>
<dbReference type="eggNOG" id="ENOG5033IDC">
    <property type="taxonomic scope" value="Bacteria"/>
</dbReference>
<dbReference type="STRING" id="395494.Galf_0926"/>
<dbReference type="Proteomes" id="UP000001235">
    <property type="component" value="Chromosome"/>
</dbReference>
<dbReference type="HOGENOM" id="CLU_151310_0_0_4"/>
<dbReference type="KEGG" id="gca:Galf_0926"/>
<proteinExistence type="predicted"/>
<keyword evidence="3" id="KW-1185">Reference proteome</keyword>
<evidence type="ECO:0000313" key="2">
    <source>
        <dbReference type="EMBL" id="ADL54958.1"/>
    </source>
</evidence>
<keyword evidence="1" id="KW-0732">Signal</keyword>
<feature type="signal peptide" evidence="1">
    <location>
        <begin position="1"/>
        <end position="31"/>
    </location>
</feature>
<reference evidence="2 3" key="1">
    <citation type="submission" date="2010-08" db="EMBL/GenBank/DDBJ databases">
        <title>Complete sequence of Gallionella capsiferriformans ES-2.</title>
        <authorList>
            <consortium name="US DOE Joint Genome Institute"/>
            <person name="Lucas S."/>
            <person name="Copeland A."/>
            <person name="Lapidus A."/>
            <person name="Cheng J.-F."/>
            <person name="Bruce D."/>
            <person name="Goodwin L."/>
            <person name="Pitluck S."/>
            <person name="Chertkov O."/>
            <person name="Davenport K.W."/>
            <person name="Detter J.C."/>
            <person name="Han C."/>
            <person name="Tapia R."/>
            <person name="Land M."/>
            <person name="Hauser L."/>
            <person name="Chang Y.-J."/>
            <person name="Jeffries C."/>
            <person name="Kyrpides N."/>
            <person name="Ivanova N."/>
            <person name="Mikhailova N."/>
            <person name="Shelobolina E.S."/>
            <person name="Picardal F."/>
            <person name="Roden E."/>
            <person name="Emerson D."/>
            <person name="Woyke T."/>
        </authorList>
    </citation>
    <scope>NUCLEOTIDE SEQUENCE [LARGE SCALE GENOMIC DNA]</scope>
    <source>
        <strain evidence="2 3">ES-2</strain>
    </source>
</reference>
<gene>
    <name evidence="2" type="ordered locus">Galf_0926</name>
</gene>
<feature type="chain" id="PRO_5003128131" evidence="1">
    <location>
        <begin position="32"/>
        <end position="127"/>
    </location>
</feature>